<dbReference type="Proteomes" id="UP000655830">
    <property type="component" value="Unassembled WGS sequence"/>
</dbReference>
<organism evidence="4 5">
    <name type="scientific">Zhenhengia yiwuensis</name>
    <dbReference type="NCBI Taxonomy" id="2763666"/>
    <lineage>
        <taxon>Bacteria</taxon>
        <taxon>Bacillati</taxon>
        <taxon>Bacillota</taxon>
        <taxon>Clostridia</taxon>
        <taxon>Lachnospirales</taxon>
        <taxon>Lachnospiraceae</taxon>
        <taxon>Zhenhengia</taxon>
    </lineage>
</organism>
<evidence type="ECO:0000256" key="1">
    <source>
        <dbReference type="ARBA" id="ARBA00023098"/>
    </source>
</evidence>
<accession>A0A926EIM7</accession>
<sequence>MPVFRIIAFDGGGIRGALSTRILKRITDQYPELLKKTDMFSGTSTGSIIALGLAYNKTSEELDNLYNYQNTKYIFSPRRPNLFVPKYRNVHLSHLLSTVFPQNLSLASLPKYVFVPSFNVKGYTTRGFEGVFFSNLINNPTISEKVIDTALCSSAAPTYFPSVNNFIDGGVFMNSPTAAPVIYVRSVFPNKYKLSDFRLLSIGTGFYPERILKRTKNWGIAQWSINPTTSTKTPLLSVLLGATTPIENRYSYELLKQNYFRLNPNLDEPIPLDAYKKVPYLKELADQVDLSNVFRYIERYYLN</sequence>
<feature type="active site" description="Nucleophile" evidence="2">
    <location>
        <position position="44"/>
    </location>
</feature>
<keyword evidence="2" id="KW-0378">Hydrolase</keyword>
<evidence type="ECO:0000256" key="2">
    <source>
        <dbReference type="PROSITE-ProRule" id="PRU01161"/>
    </source>
</evidence>
<keyword evidence="1 2" id="KW-0443">Lipid metabolism</keyword>
<dbReference type="InterPro" id="IPR016035">
    <property type="entry name" value="Acyl_Trfase/lysoPLipase"/>
</dbReference>
<feature type="short sequence motif" description="GXGXXG" evidence="2">
    <location>
        <begin position="11"/>
        <end position="16"/>
    </location>
</feature>
<name>A0A926EIM7_9FIRM</name>
<dbReference type="Pfam" id="PF01734">
    <property type="entry name" value="Patatin"/>
    <property type="match status" value="1"/>
</dbReference>
<feature type="active site" description="Proton acceptor" evidence="2">
    <location>
        <position position="168"/>
    </location>
</feature>
<feature type="domain" description="PNPLA" evidence="3">
    <location>
        <begin position="7"/>
        <end position="181"/>
    </location>
</feature>
<keyword evidence="5" id="KW-1185">Reference proteome</keyword>
<evidence type="ECO:0000259" key="3">
    <source>
        <dbReference type="PROSITE" id="PS51635"/>
    </source>
</evidence>
<protein>
    <submittedName>
        <fullName evidence="4">Patatin-like phospholipase family protein</fullName>
    </submittedName>
</protein>
<dbReference type="GO" id="GO:0016787">
    <property type="term" value="F:hydrolase activity"/>
    <property type="evidence" value="ECO:0007669"/>
    <property type="project" value="UniProtKB-UniRule"/>
</dbReference>
<dbReference type="InterPro" id="IPR047156">
    <property type="entry name" value="Teg/CotR/CapV-like"/>
</dbReference>
<dbReference type="GO" id="GO:0016042">
    <property type="term" value="P:lipid catabolic process"/>
    <property type="evidence" value="ECO:0007669"/>
    <property type="project" value="UniProtKB-UniRule"/>
</dbReference>
<comment type="caution">
    <text evidence="4">The sequence shown here is derived from an EMBL/GenBank/DDBJ whole genome shotgun (WGS) entry which is preliminary data.</text>
</comment>
<dbReference type="AlphaFoldDB" id="A0A926EIM7"/>
<evidence type="ECO:0000313" key="5">
    <source>
        <dbReference type="Proteomes" id="UP000655830"/>
    </source>
</evidence>
<reference evidence="4" key="1">
    <citation type="submission" date="2020-08" db="EMBL/GenBank/DDBJ databases">
        <title>Genome public.</title>
        <authorList>
            <person name="Liu C."/>
            <person name="Sun Q."/>
        </authorList>
    </citation>
    <scope>NUCLEOTIDE SEQUENCE</scope>
    <source>
        <strain evidence="4">NSJ-12</strain>
    </source>
</reference>
<dbReference type="EMBL" id="JACRSY010000032">
    <property type="protein sequence ID" value="MBC8580963.1"/>
    <property type="molecule type" value="Genomic_DNA"/>
</dbReference>
<dbReference type="PANTHER" id="PTHR24138">
    <property type="entry name" value="INTRACELLLAR PHOSPHOLIPASE A FAMILY"/>
    <property type="match status" value="1"/>
</dbReference>
<gene>
    <name evidence="4" type="ORF">H8718_15700</name>
</gene>
<dbReference type="RefSeq" id="WP_249333639.1">
    <property type="nucleotide sequence ID" value="NZ_JACRSY010000032.1"/>
</dbReference>
<dbReference type="PROSITE" id="PS51635">
    <property type="entry name" value="PNPLA"/>
    <property type="match status" value="1"/>
</dbReference>
<proteinExistence type="predicted"/>
<evidence type="ECO:0000313" key="4">
    <source>
        <dbReference type="EMBL" id="MBC8580963.1"/>
    </source>
</evidence>
<dbReference type="Gene3D" id="3.40.1090.10">
    <property type="entry name" value="Cytosolic phospholipase A2 catalytic domain"/>
    <property type="match status" value="1"/>
</dbReference>
<keyword evidence="2" id="KW-0442">Lipid degradation</keyword>
<feature type="short sequence motif" description="DGA/G" evidence="2">
    <location>
        <begin position="168"/>
        <end position="170"/>
    </location>
</feature>
<dbReference type="PANTHER" id="PTHR24138:SF10">
    <property type="entry name" value="PHOSPHOLIPASE A2"/>
    <property type="match status" value="1"/>
</dbReference>
<feature type="short sequence motif" description="GXSXG" evidence="2">
    <location>
        <begin position="42"/>
        <end position="46"/>
    </location>
</feature>
<dbReference type="SUPFAM" id="SSF52151">
    <property type="entry name" value="FabD/lysophospholipase-like"/>
    <property type="match status" value="1"/>
</dbReference>
<dbReference type="InterPro" id="IPR002641">
    <property type="entry name" value="PNPLA_dom"/>
</dbReference>